<dbReference type="Proteomes" id="UP000271162">
    <property type="component" value="Unassembled WGS sequence"/>
</dbReference>
<evidence type="ECO:0000313" key="2">
    <source>
        <dbReference type="Proteomes" id="UP000271162"/>
    </source>
</evidence>
<gene>
    <name evidence="1" type="ORF">NBR_LOCUS8069</name>
</gene>
<name>A0A0N4XYC0_NIPBR</name>
<proteinExistence type="predicted"/>
<evidence type="ECO:0000313" key="1">
    <source>
        <dbReference type="EMBL" id="VDL71658.1"/>
    </source>
</evidence>
<sequence length="86" mass="9109">MPLNPGFLSDNMDTRVLIGGGVAMANGTSLVGIERSSSDLQSIISSEDDSMGHCHGNYENLEVDPEEVQVMTLSLAVPMISGGARW</sequence>
<evidence type="ECO:0000313" key="3">
    <source>
        <dbReference type="WBParaSite" id="NBR_0000806801-mRNA-1"/>
    </source>
</evidence>
<accession>A0A0N4XYC0</accession>
<reference evidence="1 2" key="2">
    <citation type="submission" date="2018-11" db="EMBL/GenBank/DDBJ databases">
        <authorList>
            <consortium name="Pathogen Informatics"/>
        </authorList>
    </citation>
    <scope>NUCLEOTIDE SEQUENCE [LARGE SCALE GENOMIC DNA]</scope>
</reference>
<dbReference type="WBParaSite" id="NBR_0000806801-mRNA-1">
    <property type="protein sequence ID" value="NBR_0000806801-mRNA-1"/>
    <property type="gene ID" value="NBR_0000806801"/>
</dbReference>
<organism evidence="3">
    <name type="scientific">Nippostrongylus brasiliensis</name>
    <name type="common">Rat hookworm</name>
    <dbReference type="NCBI Taxonomy" id="27835"/>
    <lineage>
        <taxon>Eukaryota</taxon>
        <taxon>Metazoa</taxon>
        <taxon>Ecdysozoa</taxon>
        <taxon>Nematoda</taxon>
        <taxon>Chromadorea</taxon>
        <taxon>Rhabditida</taxon>
        <taxon>Rhabditina</taxon>
        <taxon>Rhabditomorpha</taxon>
        <taxon>Strongyloidea</taxon>
        <taxon>Heligmosomidae</taxon>
        <taxon>Nippostrongylus</taxon>
    </lineage>
</organism>
<dbReference type="AlphaFoldDB" id="A0A0N4XYC0"/>
<dbReference type="EMBL" id="UYSL01019960">
    <property type="protein sequence ID" value="VDL71658.1"/>
    <property type="molecule type" value="Genomic_DNA"/>
</dbReference>
<keyword evidence="2" id="KW-1185">Reference proteome</keyword>
<reference evidence="3" key="1">
    <citation type="submission" date="2017-02" db="UniProtKB">
        <authorList>
            <consortium name="WormBaseParasite"/>
        </authorList>
    </citation>
    <scope>IDENTIFICATION</scope>
</reference>
<protein>
    <submittedName>
        <fullName evidence="1 3">Uncharacterized protein</fullName>
    </submittedName>
</protein>